<proteinExistence type="predicted"/>
<dbReference type="EMBL" id="CAJVCH010541929">
    <property type="protein sequence ID" value="CAG7827019.1"/>
    <property type="molecule type" value="Genomic_DNA"/>
</dbReference>
<evidence type="ECO:0000313" key="2">
    <source>
        <dbReference type="EMBL" id="CAG7827019.1"/>
    </source>
</evidence>
<sequence length="91" mass="10459">MESYNSQYDCLGGVGPAWNRPLSNNDRLHYQAPPPNIPAYPDVATSQGWSNHPHHIDSGTRQLYISQWNVFQNTRFELHLQNIPLATFPRL</sequence>
<evidence type="ECO:0000256" key="1">
    <source>
        <dbReference type="SAM" id="MobiDB-lite"/>
    </source>
</evidence>
<dbReference type="AlphaFoldDB" id="A0A8J2L169"/>
<protein>
    <submittedName>
        <fullName evidence="2">Uncharacterized protein</fullName>
    </submittedName>
</protein>
<keyword evidence="3" id="KW-1185">Reference proteome</keyword>
<dbReference type="Proteomes" id="UP000708208">
    <property type="component" value="Unassembled WGS sequence"/>
</dbReference>
<name>A0A8J2L169_9HEXA</name>
<reference evidence="2" key="1">
    <citation type="submission" date="2021-06" db="EMBL/GenBank/DDBJ databases">
        <authorList>
            <person name="Hodson N. C."/>
            <person name="Mongue J. A."/>
            <person name="Jaron S. K."/>
        </authorList>
    </citation>
    <scope>NUCLEOTIDE SEQUENCE</scope>
</reference>
<organism evidence="2 3">
    <name type="scientific">Allacma fusca</name>
    <dbReference type="NCBI Taxonomy" id="39272"/>
    <lineage>
        <taxon>Eukaryota</taxon>
        <taxon>Metazoa</taxon>
        <taxon>Ecdysozoa</taxon>
        <taxon>Arthropoda</taxon>
        <taxon>Hexapoda</taxon>
        <taxon>Collembola</taxon>
        <taxon>Symphypleona</taxon>
        <taxon>Sminthuridae</taxon>
        <taxon>Allacma</taxon>
    </lineage>
</organism>
<evidence type="ECO:0000313" key="3">
    <source>
        <dbReference type="Proteomes" id="UP000708208"/>
    </source>
</evidence>
<accession>A0A8J2L169</accession>
<feature type="region of interest" description="Disordered" evidence="1">
    <location>
        <begin position="22"/>
        <end position="54"/>
    </location>
</feature>
<comment type="caution">
    <text evidence="2">The sequence shown here is derived from an EMBL/GenBank/DDBJ whole genome shotgun (WGS) entry which is preliminary data.</text>
</comment>
<gene>
    <name evidence="2" type="ORF">AFUS01_LOCUS37030</name>
</gene>